<evidence type="ECO:0000313" key="3">
    <source>
        <dbReference type="Proteomes" id="UP000499080"/>
    </source>
</evidence>
<keyword evidence="3" id="KW-1185">Reference proteome</keyword>
<feature type="region of interest" description="Disordered" evidence="1">
    <location>
        <begin position="84"/>
        <end position="103"/>
    </location>
</feature>
<dbReference type="AlphaFoldDB" id="A0A4Y2M0V4"/>
<accession>A0A4Y2M0V4</accession>
<comment type="caution">
    <text evidence="2">The sequence shown here is derived from an EMBL/GenBank/DDBJ whole genome shotgun (WGS) entry which is preliminary data.</text>
</comment>
<protein>
    <submittedName>
        <fullName evidence="2">Uncharacterized protein</fullName>
    </submittedName>
</protein>
<reference evidence="2 3" key="1">
    <citation type="journal article" date="2019" name="Sci. Rep.">
        <title>Orb-weaving spider Araneus ventricosus genome elucidates the spidroin gene catalogue.</title>
        <authorList>
            <person name="Kono N."/>
            <person name="Nakamura H."/>
            <person name="Ohtoshi R."/>
            <person name="Moran D.A.P."/>
            <person name="Shinohara A."/>
            <person name="Yoshida Y."/>
            <person name="Fujiwara M."/>
            <person name="Mori M."/>
            <person name="Tomita M."/>
            <person name="Arakawa K."/>
        </authorList>
    </citation>
    <scope>NUCLEOTIDE SEQUENCE [LARGE SCALE GENOMIC DNA]</scope>
</reference>
<gene>
    <name evidence="2" type="ORF">AVEN_226992_1</name>
</gene>
<sequence length="103" mass="11306">MGTSQRATLLDESRCKKHGERFATATTDDREMRALVVIDARSETMLFAALVDIDVYDASGNIVHIADHGRGGLVARPRLLCRRIPGSKPDSTKDLPHMGFAAR</sequence>
<dbReference type="Proteomes" id="UP000499080">
    <property type="component" value="Unassembled WGS sequence"/>
</dbReference>
<proteinExistence type="predicted"/>
<evidence type="ECO:0000256" key="1">
    <source>
        <dbReference type="SAM" id="MobiDB-lite"/>
    </source>
</evidence>
<organism evidence="2 3">
    <name type="scientific">Araneus ventricosus</name>
    <name type="common">Orbweaver spider</name>
    <name type="synonym">Epeira ventricosa</name>
    <dbReference type="NCBI Taxonomy" id="182803"/>
    <lineage>
        <taxon>Eukaryota</taxon>
        <taxon>Metazoa</taxon>
        <taxon>Ecdysozoa</taxon>
        <taxon>Arthropoda</taxon>
        <taxon>Chelicerata</taxon>
        <taxon>Arachnida</taxon>
        <taxon>Araneae</taxon>
        <taxon>Araneomorphae</taxon>
        <taxon>Entelegynae</taxon>
        <taxon>Araneoidea</taxon>
        <taxon>Araneidae</taxon>
        <taxon>Araneus</taxon>
    </lineage>
</organism>
<dbReference type="EMBL" id="BGPR01121144">
    <property type="protein sequence ID" value="GBN20655.1"/>
    <property type="molecule type" value="Genomic_DNA"/>
</dbReference>
<name>A0A4Y2M0V4_ARAVE</name>
<evidence type="ECO:0000313" key="2">
    <source>
        <dbReference type="EMBL" id="GBN20655.1"/>
    </source>
</evidence>